<proteinExistence type="predicted"/>
<reference evidence="1 2" key="1">
    <citation type="submission" date="2016-07" db="EMBL/GenBank/DDBJ databases">
        <title>Pervasive Adenine N6-methylation of Active Genes in Fungi.</title>
        <authorList>
            <consortium name="DOE Joint Genome Institute"/>
            <person name="Mondo S.J."/>
            <person name="Dannebaum R.O."/>
            <person name="Kuo R.C."/>
            <person name="Labutti K."/>
            <person name="Haridas S."/>
            <person name="Kuo A."/>
            <person name="Salamov A."/>
            <person name="Ahrendt S.R."/>
            <person name="Lipzen A."/>
            <person name="Sullivan W."/>
            <person name="Andreopoulos W.B."/>
            <person name="Clum A."/>
            <person name="Lindquist E."/>
            <person name="Daum C."/>
            <person name="Ramamoorthy G.K."/>
            <person name="Gryganskyi A."/>
            <person name="Culley D."/>
            <person name="Magnuson J.K."/>
            <person name="James T.Y."/>
            <person name="O'Malley M.A."/>
            <person name="Stajich J.E."/>
            <person name="Spatafora J.W."/>
            <person name="Visel A."/>
            <person name="Grigoriev I.V."/>
        </authorList>
    </citation>
    <scope>NUCLEOTIDE SEQUENCE [LARGE SCALE GENOMIC DNA]</scope>
    <source>
        <strain evidence="1 2">NRRL 3116</strain>
    </source>
</reference>
<comment type="caution">
    <text evidence="1">The sequence shown here is derived from an EMBL/GenBank/DDBJ whole genome shotgun (WGS) entry which is preliminary data.</text>
</comment>
<sequence length="176" mass="20017">MRETGCKKKKAFFDPIETHDASVTGISWEQLVSSSNSSNVTSIWVTQSIIRSRDLSWVPFLDRLIKDFSQENQVLVSNDIHGSGLFAELESRMCGLSGHLELQRLRTMKRNLFMTSICIKCCFLSCNPTKPWLQKIDLNAADHYNGNYVIAIFIGTIKGFLHKSMVGMRTVFFCLK</sequence>
<dbReference type="AlphaFoldDB" id="A0A1Y2GFH5"/>
<dbReference type="InParanoid" id="A0A1Y2GFH5"/>
<name>A0A1Y2GFH5_9FUNG</name>
<organism evidence="1 2">
    <name type="scientific">Lobosporangium transversale</name>
    <dbReference type="NCBI Taxonomy" id="64571"/>
    <lineage>
        <taxon>Eukaryota</taxon>
        <taxon>Fungi</taxon>
        <taxon>Fungi incertae sedis</taxon>
        <taxon>Mucoromycota</taxon>
        <taxon>Mortierellomycotina</taxon>
        <taxon>Mortierellomycetes</taxon>
        <taxon>Mortierellales</taxon>
        <taxon>Mortierellaceae</taxon>
        <taxon>Lobosporangium</taxon>
    </lineage>
</organism>
<dbReference type="GeneID" id="33571295"/>
<accession>A0A1Y2GFH5</accession>
<evidence type="ECO:0000313" key="1">
    <source>
        <dbReference type="EMBL" id="ORZ08025.1"/>
    </source>
</evidence>
<gene>
    <name evidence="1" type="ORF">BCR41DRAFT_411521</name>
</gene>
<dbReference type="Proteomes" id="UP000193648">
    <property type="component" value="Unassembled WGS sequence"/>
</dbReference>
<keyword evidence="2" id="KW-1185">Reference proteome</keyword>
<dbReference type="EMBL" id="MCFF01000039">
    <property type="protein sequence ID" value="ORZ08025.1"/>
    <property type="molecule type" value="Genomic_DNA"/>
</dbReference>
<dbReference type="RefSeq" id="XP_021878259.1">
    <property type="nucleotide sequence ID" value="XM_022029452.1"/>
</dbReference>
<protein>
    <submittedName>
        <fullName evidence="1">Uncharacterized protein</fullName>
    </submittedName>
</protein>
<evidence type="ECO:0000313" key="2">
    <source>
        <dbReference type="Proteomes" id="UP000193648"/>
    </source>
</evidence>